<gene>
    <name evidence="8" type="ORF">ADUPG1_000325</name>
</gene>
<accession>A0ABQ5K5W5</accession>
<dbReference type="Pfam" id="PF00249">
    <property type="entry name" value="Myb_DNA-binding"/>
    <property type="match status" value="2"/>
</dbReference>
<keyword evidence="9" id="KW-1185">Reference proteome</keyword>
<dbReference type="PANTHER" id="PTHR46621">
    <property type="entry name" value="SNRNA-ACTIVATING PROTEIN COMPLEX SUBUNIT 4"/>
    <property type="match status" value="1"/>
</dbReference>
<dbReference type="InterPro" id="IPR051575">
    <property type="entry name" value="Myb-like_DNA-bd"/>
</dbReference>
<evidence type="ECO:0000256" key="3">
    <source>
        <dbReference type="ARBA" id="ARBA00023163"/>
    </source>
</evidence>
<organism evidence="8 9">
    <name type="scientific">Aduncisulcus paluster</name>
    <dbReference type="NCBI Taxonomy" id="2918883"/>
    <lineage>
        <taxon>Eukaryota</taxon>
        <taxon>Metamonada</taxon>
        <taxon>Carpediemonas-like organisms</taxon>
        <taxon>Aduncisulcus</taxon>
    </lineage>
</organism>
<dbReference type="Gene3D" id="1.10.10.60">
    <property type="entry name" value="Homeodomain-like"/>
    <property type="match status" value="2"/>
</dbReference>
<protein>
    <submittedName>
        <fullName evidence="8">Uncharacterized protein</fullName>
    </submittedName>
</protein>
<sequence length="327" mass="36797">MSYVGSSSYDKPLFHAGYSPSDTSSFISRMSSPITHDSISMPANVESYCAPCGKRRSIPDPILIPSHSQEKQVYYKQYSVQYIKKLTKSDYLIPYYTGSGGIPSYMLFNSSLPFSQNIHQVSFQPINPLPTCSPKAFSCPSIRPSFVSSSDCSSLLSSPTDSIRITHSQRQIESSSPKCSLESKYFEEESSKVTSSFQKRGRKMKKSVKGRKWTAKEDSLLRDGVAKYGSKSWNLIAQHVGTGRSQDSCLQRWYRNIDPSIKKGFFTSKDDENIIAAVKKYGYKWSHVAKEIEGRVDISVRNRFKLIVKKGKVPQSLINEAPEGFFD</sequence>
<name>A0ABQ5K5W5_9EUKA</name>
<dbReference type="PROSITE" id="PS51294">
    <property type="entry name" value="HTH_MYB"/>
    <property type="match status" value="2"/>
</dbReference>
<evidence type="ECO:0000259" key="5">
    <source>
        <dbReference type="PROSITE" id="PS50090"/>
    </source>
</evidence>
<dbReference type="SUPFAM" id="SSF46689">
    <property type="entry name" value="Homeodomain-like"/>
    <property type="match status" value="1"/>
</dbReference>
<evidence type="ECO:0000313" key="8">
    <source>
        <dbReference type="EMBL" id="GKT27971.1"/>
    </source>
</evidence>
<feature type="domain" description="Myb-like" evidence="5">
    <location>
        <begin position="258"/>
        <end position="308"/>
    </location>
</feature>
<keyword evidence="1" id="KW-0805">Transcription regulation</keyword>
<dbReference type="CDD" id="cd00167">
    <property type="entry name" value="SANT"/>
    <property type="match status" value="2"/>
</dbReference>
<dbReference type="PROSITE" id="PS50090">
    <property type="entry name" value="MYB_LIKE"/>
    <property type="match status" value="2"/>
</dbReference>
<comment type="caution">
    <text evidence="8">The sequence shown here is derived from an EMBL/GenBank/DDBJ whole genome shotgun (WGS) entry which is preliminary data.</text>
</comment>
<dbReference type="InterPro" id="IPR017930">
    <property type="entry name" value="Myb_dom"/>
</dbReference>
<dbReference type="PROSITE" id="PS51293">
    <property type="entry name" value="SANT"/>
    <property type="match status" value="1"/>
</dbReference>
<keyword evidence="3" id="KW-0804">Transcription</keyword>
<keyword evidence="2" id="KW-0238">DNA-binding</keyword>
<keyword evidence="4" id="KW-0539">Nucleus</keyword>
<dbReference type="PANTHER" id="PTHR46621:SF1">
    <property type="entry name" value="SNRNA-ACTIVATING PROTEIN COMPLEX SUBUNIT 4"/>
    <property type="match status" value="1"/>
</dbReference>
<dbReference type="InterPro" id="IPR009057">
    <property type="entry name" value="Homeodomain-like_sf"/>
</dbReference>
<proteinExistence type="predicted"/>
<evidence type="ECO:0000259" key="7">
    <source>
        <dbReference type="PROSITE" id="PS51294"/>
    </source>
</evidence>
<reference evidence="8" key="1">
    <citation type="submission" date="2022-03" db="EMBL/GenBank/DDBJ databases">
        <title>Draft genome sequence of Aduncisulcus paluster, a free-living microaerophilic Fornicata.</title>
        <authorList>
            <person name="Yuyama I."/>
            <person name="Kume K."/>
            <person name="Tamura T."/>
            <person name="Inagaki Y."/>
            <person name="Hashimoto T."/>
        </authorList>
    </citation>
    <scope>NUCLEOTIDE SEQUENCE</scope>
    <source>
        <strain evidence="8">NY0171</strain>
    </source>
</reference>
<dbReference type="Proteomes" id="UP001057375">
    <property type="component" value="Unassembled WGS sequence"/>
</dbReference>
<feature type="domain" description="Myb-like" evidence="5">
    <location>
        <begin position="205"/>
        <end position="257"/>
    </location>
</feature>
<dbReference type="SMART" id="SM00717">
    <property type="entry name" value="SANT"/>
    <property type="match status" value="2"/>
</dbReference>
<dbReference type="EMBL" id="BQXS01000115">
    <property type="protein sequence ID" value="GKT27971.1"/>
    <property type="molecule type" value="Genomic_DNA"/>
</dbReference>
<evidence type="ECO:0000256" key="1">
    <source>
        <dbReference type="ARBA" id="ARBA00023015"/>
    </source>
</evidence>
<feature type="domain" description="HTH myb-type" evidence="7">
    <location>
        <begin position="205"/>
        <end position="261"/>
    </location>
</feature>
<evidence type="ECO:0000313" key="9">
    <source>
        <dbReference type="Proteomes" id="UP001057375"/>
    </source>
</evidence>
<dbReference type="InterPro" id="IPR001005">
    <property type="entry name" value="SANT/Myb"/>
</dbReference>
<feature type="domain" description="SANT" evidence="6">
    <location>
        <begin position="208"/>
        <end position="258"/>
    </location>
</feature>
<evidence type="ECO:0000256" key="2">
    <source>
        <dbReference type="ARBA" id="ARBA00023125"/>
    </source>
</evidence>
<evidence type="ECO:0000256" key="4">
    <source>
        <dbReference type="ARBA" id="ARBA00023242"/>
    </source>
</evidence>
<dbReference type="InterPro" id="IPR017884">
    <property type="entry name" value="SANT_dom"/>
</dbReference>
<feature type="domain" description="HTH myb-type" evidence="7">
    <location>
        <begin position="262"/>
        <end position="312"/>
    </location>
</feature>
<evidence type="ECO:0000259" key="6">
    <source>
        <dbReference type="PROSITE" id="PS51293"/>
    </source>
</evidence>